<reference evidence="1 2" key="1">
    <citation type="journal article" date="2018" name="Mol. Plant">
        <title>The genome of Artemisia annua provides insight into the evolution of Asteraceae family and artemisinin biosynthesis.</title>
        <authorList>
            <person name="Shen Q."/>
            <person name="Zhang L."/>
            <person name="Liao Z."/>
            <person name="Wang S."/>
            <person name="Yan T."/>
            <person name="Shi P."/>
            <person name="Liu M."/>
            <person name="Fu X."/>
            <person name="Pan Q."/>
            <person name="Wang Y."/>
            <person name="Lv Z."/>
            <person name="Lu X."/>
            <person name="Zhang F."/>
            <person name="Jiang W."/>
            <person name="Ma Y."/>
            <person name="Chen M."/>
            <person name="Hao X."/>
            <person name="Li L."/>
            <person name="Tang Y."/>
            <person name="Lv G."/>
            <person name="Zhou Y."/>
            <person name="Sun X."/>
            <person name="Brodelius P.E."/>
            <person name="Rose J.K.C."/>
            <person name="Tang K."/>
        </authorList>
    </citation>
    <scope>NUCLEOTIDE SEQUENCE [LARGE SCALE GENOMIC DNA]</scope>
    <source>
        <strain evidence="2">cv. Huhao1</strain>
        <tissue evidence="1">Leaf</tissue>
    </source>
</reference>
<dbReference type="Gene3D" id="1.10.560.10">
    <property type="entry name" value="GroEL-like equatorial domain"/>
    <property type="match status" value="1"/>
</dbReference>
<comment type="caution">
    <text evidence="1">The sequence shown here is derived from an EMBL/GenBank/DDBJ whole genome shotgun (WGS) entry which is preliminary data.</text>
</comment>
<evidence type="ECO:0000313" key="2">
    <source>
        <dbReference type="Proteomes" id="UP000245207"/>
    </source>
</evidence>
<organism evidence="1 2">
    <name type="scientific">Artemisia annua</name>
    <name type="common">Sweet wormwood</name>
    <dbReference type="NCBI Taxonomy" id="35608"/>
    <lineage>
        <taxon>Eukaryota</taxon>
        <taxon>Viridiplantae</taxon>
        <taxon>Streptophyta</taxon>
        <taxon>Embryophyta</taxon>
        <taxon>Tracheophyta</taxon>
        <taxon>Spermatophyta</taxon>
        <taxon>Magnoliopsida</taxon>
        <taxon>eudicotyledons</taxon>
        <taxon>Gunneridae</taxon>
        <taxon>Pentapetalae</taxon>
        <taxon>asterids</taxon>
        <taxon>campanulids</taxon>
        <taxon>Asterales</taxon>
        <taxon>Asteraceae</taxon>
        <taxon>Asteroideae</taxon>
        <taxon>Anthemideae</taxon>
        <taxon>Artemisiinae</taxon>
        <taxon>Artemisia</taxon>
    </lineage>
</organism>
<dbReference type="AlphaFoldDB" id="A0A2U1NE89"/>
<dbReference type="SUPFAM" id="SSF48592">
    <property type="entry name" value="GroEL equatorial domain-like"/>
    <property type="match status" value="1"/>
</dbReference>
<dbReference type="EMBL" id="PKPP01003015">
    <property type="protein sequence ID" value="PWA71834.1"/>
    <property type="molecule type" value="Genomic_DNA"/>
</dbReference>
<dbReference type="STRING" id="35608.A0A2U1NE89"/>
<sequence length="235" mass="27064">MSIVKASVIMMSALLDIFRNRTMFVFFGIDKKKENASNHAAFDPIGVDVFLSPRKTILYMLTFASENLAREQFLSSKERWCCAHEIELSRQPSAWSKVLHGMESVTELRNRLAQGEVNAGINVRKGQITNILEENVVKPLVVSTTVIEENTTNPATCTTVYVIYYLRWHIHNHLIHRPWFRFDLRSDVTFFPVSVYLFLLNCDICTDGTIVTFVEDDDEIQNNENTCAWFKITCN</sequence>
<keyword evidence="2" id="KW-1185">Reference proteome</keyword>
<name>A0A2U1NE89_ARTAN</name>
<dbReference type="InterPro" id="IPR027413">
    <property type="entry name" value="GROEL-like_equatorial_sf"/>
</dbReference>
<accession>A0A2U1NE89</accession>
<gene>
    <name evidence="1" type="ORF">CTI12_AA278380</name>
</gene>
<protein>
    <submittedName>
        <fullName evidence="1">Chaperonin Cpn60/TCP-1</fullName>
    </submittedName>
</protein>
<dbReference type="Proteomes" id="UP000245207">
    <property type="component" value="Unassembled WGS sequence"/>
</dbReference>
<evidence type="ECO:0000313" key="1">
    <source>
        <dbReference type="EMBL" id="PWA71834.1"/>
    </source>
</evidence>
<proteinExistence type="predicted"/>